<dbReference type="OrthoDB" id="10138031at2759"/>
<evidence type="ECO:0000256" key="7">
    <source>
        <dbReference type="SAM" id="Phobius"/>
    </source>
</evidence>
<evidence type="ECO:0000256" key="3">
    <source>
        <dbReference type="ARBA" id="ARBA00022692"/>
    </source>
</evidence>
<reference evidence="8" key="2">
    <citation type="submission" date="2021-01" db="UniProtKB">
        <authorList>
            <consortium name="EnsemblMetazoa"/>
        </authorList>
    </citation>
    <scope>IDENTIFICATION</scope>
</reference>
<dbReference type="GeneID" id="100892457"/>
<feature type="compositionally biased region" description="Acidic residues" evidence="6">
    <location>
        <begin position="1"/>
        <end position="10"/>
    </location>
</feature>
<feature type="transmembrane region" description="Helical" evidence="7">
    <location>
        <begin position="905"/>
        <end position="922"/>
    </location>
</feature>
<dbReference type="KEGG" id="spu:100892457"/>
<dbReference type="RefSeq" id="XP_003724939.1">
    <property type="nucleotide sequence ID" value="XM_003724891.3"/>
</dbReference>
<keyword evidence="4 7" id="KW-1133">Transmembrane helix</keyword>
<keyword evidence="5 7" id="KW-0472">Membrane</keyword>
<feature type="compositionally biased region" description="Basic and acidic residues" evidence="6">
    <location>
        <begin position="503"/>
        <end position="513"/>
    </location>
</feature>
<protein>
    <submittedName>
        <fullName evidence="8">Uncharacterized protein</fullName>
    </submittedName>
</protein>
<dbReference type="OMA" id="EESASTW"/>
<feature type="compositionally biased region" description="Polar residues" evidence="6">
    <location>
        <begin position="593"/>
        <end position="607"/>
    </location>
</feature>
<feature type="region of interest" description="Disordered" evidence="6">
    <location>
        <begin position="565"/>
        <end position="667"/>
    </location>
</feature>
<organism evidence="8 9">
    <name type="scientific">Strongylocentrotus purpuratus</name>
    <name type="common">Purple sea urchin</name>
    <dbReference type="NCBI Taxonomy" id="7668"/>
    <lineage>
        <taxon>Eukaryota</taxon>
        <taxon>Metazoa</taxon>
        <taxon>Echinodermata</taxon>
        <taxon>Eleutherozoa</taxon>
        <taxon>Echinozoa</taxon>
        <taxon>Echinoidea</taxon>
        <taxon>Euechinoidea</taxon>
        <taxon>Echinacea</taxon>
        <taxon>Camarodonta</taxon>
        <taxon>Echinidea</taxon>
        <taxon>Strongylocentrotidae</taxon>
        <taxon>Strongylocentrotus</taxon>
    </lineage>
</organism>
<feature type="compositionally biased region" description="Basic and acidic residues" evidence="6">
    <location>
        <begin position="837"/>
        <end position="852"/>
    </location>
</feature>
<dbReference type="AlphaFoldDB" id="A0A7M7LL65"/>
<feature type="region of interest" description="Disordered" evidence="6">
    <location>
        <begin position="384"/>
        <end position="406"/>
    </location>
</feature>
<feature type="compositionally biased region" description="Basic and acidic residues" evidence="6">
    <location>
        <begin position="800"/>
        <end position="809"/>
    </location>
</feature>
<sequence length="994" mass="113199">MEYEHDEDLSFPDHGFYSVQDESHRRYSRTGKHRILAQKYDASLMKYRYSDETEKSSPYSKTLSESDSPVPSDSAGSYQGVYSPQLAQRNGNFKDTPWTSSKEPRRSLIDEESASTWISPGVHPAITGPFEKIRHPFPDSLTTDNKFDFENVDPGDHWLTDDSSHRDNIGSMDESEQRTFERTNNEPSDDPSHREPPPPYSVAVRSSKGPAPRSYLDIVPELTKDLQGLPDIDRLLENLEGSKSHPELPYHNSDFAKPADKLQVDIINQPNVSVWAELVHIDESEDEKPLRPNNGIIITENRERRASSPDRHIRFVLEGKRGQSDPEDITRASESIDWMGPEIRELQARDPYDAEVGRDQAYEQHHGEPVGLTPLVDEVFSYPRTSDDAAPEDESSQNYGLDNPGYAYNIEELNNYTSVDQHRPTKKPVSSDSVRRRAIDWYGKGHVYDSSQSSTLDSVFTERSWASDVGQPRAYRQKRRVYPKPKDPVGDLGDGLQSKLGRKTIDKENDRLHQSSSARSRKPGDKDEMGQSRGHGAPSGGEHPRQEAQEGDVRRSLIKQELDLFMQRKSGPNSHSTSKRVGPLESRRPSAERSYNSRIASKATSASPHRPQQRAYIAGEHPLNSKGRTQLNSTRVNSRPKPRTFSDEHLHRAVPLRNPALVGKNDRPLTYPNDINRPFLQLIFQEDNNAIRNNLNKINENNPPSQRLRPTQEPRQHLSSKHPHRPGRDDNLRPHEQRPHRPHTTRRPSDNKGNRSQLPPKPQRHIRHDDSQPAGHVHPPGKPSLQTHPTHDRHHQYKPSNERRTRENNEITSNMSAVSQVPHRHVRPEPSANTNEKVNHRPANERRSRGEIEETSPTIVTVSEVPQLRRDPETPPSNNQQGQQGEQTPASRKKSDTGTFSNHRFFSVMAAIWFFPIGIWALRKSHQVDSHVKAKDLPGARKASKSARNHAIAAFVLFGFIVLILIARLIEITIDPRKTFIQYYEIVPEEVDRI</sequence>
<feature type="region of interest" description="Disordered" evidence="6">
    <location>
        <begin position="469"/>
        <end position="553"/>
    </location>
</feature>
<feature type="region of interest" description="Disordered" evidence="6">
    <location>
        <begin position="1"/>
        <end position="32"/>
    </location>
</feature>
<evidence type="ECO:0000313" key="9">
    <source>
        <dbReference type="Proteomes" id="UP000007110"/>
    </source>
</evidence>
<keyword evidence="3 7" id="KW-0812">Transmembrane</keyword>
<dbReference type="Proteomes" id="UP000007110">
    <property type="component" value="Unassembled WGS sequence"/>
</dbReference>
<feature type="compositionally biased region" description="Polar residues" evidence="6">
    <location>
        <begin position="56"/>
        <end position="101"/>
    </location>
</feature>
<reference evidence="9" key="1">
    <citation type="submission" date="2015-02" db="EMBL/GenBank/DDBJ databases">
        <title>Genome sequencing for Strongylocentrotus purpuratus.</title>
        <authorList>
            <person name="Murali S."/>
            <person name="Liu Y."/>
            <person name="Vee V."/>
            <person name="English A."/>
            <person name="Wang M."/>
            <person name="Skinner E."/>
            <person name="Han Y."/>
            <person name="Muzny D.M."/>
            <person name="Worley K.C."/>
            <person name="Gibbs R.A."/>
        </authorList>
    </citation>
    <scope>NUCLEOTIDE SEQUENCE</scope>
</reference>
<dbReference type="GO" id="GO:0016020">
    <property type="term" value="C:membrane"/>
    <property type="evidence" value="ECO:0007669"/>
    <property type="project" value="UniProtKB-SubCell"/>
</dbReference>
<evidence type="ECO:0000313" key="8">
    <source>
        <dbReference type="EnsemblMetazoa" id="XP_003724939"/>
    </source>
</evidence>
<evidence type="ECO:0000256" key="1">
    <source>
        <dbReference type="ARBA" id="ARBA00004370"/>
    </source>
</evidence>
<evidence type="ECO:0000256" key="2">
    <source>
        <dbReference type="ARBA" id="ARBA00006843"/>
    </source>
</evidence>
<evidence type="ECO:0000256" key="5">
    <source>
        <dbReference type="ARBA" id="ARBA00023136"/>
    </source>
</evidence>
<dbReference type="InterPro" id="IPR007593">
    <property type="entry name" value="CD225/Dispanin_fam"/>
</dbReference>
<accession>A0A7M7LL65</accession>
<name>A0A7M7LL65_STRPU</name>
<feature type="compositionally biased region" description="Basic and acidic residues" evidence="6">
    <location>
        <begin position="145"/>
        <end position="168"/>
    </location>
</feature>
<feature type="transmembrane region" description="Helical" evidence="7">
    <location>
        <begin position="951"/>
        <end position="970"/>
    </location>
</feature>
<dbReference type="EnsemblMetazoa" id="XM_003724891">
    <property type="protein sequence ID" value="XP_003724939"/>
    <property type="gene ID" value="LOC100892457"/>
</dbReference>
<feature type="compositionally biased region" description="Polar residues" evidence="6">
    <location>
        <begin position="876"/>
        <end position="890"/>
    </location>
</feature>
<evidence type="ECO:0000256" key="6">
    <source>
        <dbReference type="SAM" id="MobiDB-lite"/>
    </source>
</evidence>
<comment type="subcellular location">
    <subcellularLocation>
        <location evidence="1">Membrane</location>
    </subcellularLocation>
</comment>
<feature type="compositionally biased region" description="Basic and acidic residues" evidence="6">
    <location>
        <begin position="175"/>
        <end position="196"/>
    </location>
</feature>
<dbReference type="Pfam" id="PF04505">
    <property type="entry name" value="CD225"/>
    <property type="match status" value="1"/>
</dbReference>
<feature type="compositionally biased region" description="Basic and acidic residues" evidence="6">
    <location>
        <begin position="542"/>
        <end position="553"/>
    </location>
</feature>
<feature type="compositionally biased region" description="Polar residues" evidence="6">
    <location>
        <begin position="810"/>
        <end position="819"/>
    </location>
</feature>
<feature type="compositionally biased region" description="Basic and acidic residues" evidence="6">
    <location>
        <begin position="726"/>
        <end position="739"/>
    </location>
</feature>
<keyword evidence="9" id="KW-1185">Reference proteome</keyword>
<dbReference type="InParanoid" id="A0A7M7LL65"/>
<proteinExistence type="inferred from homology"/>
<feature type="region of interest" description="Disordered" evidence="6">
    <location>
        <begin position="415"/>
        <end position="434"/>
    </location>
</feature>
<feature type="region of interest" description="Disordered" evidence="6">
    <location>
        <begin position="51"/>
        <end position="215"/>
    </location>
</feature>
<comment type="similarity">
    <text evidence="2">Belongs to the CD225/Dispanin family.</text>
</comment>
<feature type="region of interest" description="Disordered" evidence="6">
    <location>
        <begin position="694"/>
        <end position="898"/>
    </location>
</feature>
<feature type="compositionally biased region" description="Polar residues" evidence="6">
    <location>
        <begin position="626"/>
        <end position="637"/>
    </location>
</feature>
<evidence type="ECO:0000256" key="4">
    <source>
        <dbReference type="ARBA" id="ARBA00022989"/>
    </source>
</evidence>